<reference evidence="3 4" key="1">
    <citation type="submission" date="2019-09" db="EMBL/GenBank/DDBJ databases">
        <title>Bacillus ochoae sp. nov., Paenibacillus whitsoniae sp. nov., Paenibacillus spiritus sp. nov. Isolated from the Mars Exploration Rover during spacecraft assembly.</title>
        <authorList>
            <person name="Seuylemezian A."/>
            <person name="Vaishampayan P."/>
        </authorList>
    </citation>
    <scope>NUCLEOTIDE SEQUENCE [LARGE SCALE GENOMIC DNA]</scope>
    <source>
        <strain evidence="3 4">MER_111</strain>
    </source>
</reference>
<evidence type="ECO:0000313" key="4">
    <source>
        <dbReference type="Proteomes" id="UP000367750"/>
    </source>
</evidence>
<feature type="region of interest" description="Disordered" evidence="2">
    <location>
        <begin position="364"/>
        <end position="383"/>
    </location>
</feature>
<evidence type="ECO:0000313" key="3">
    <source>
        <dbReference type="EMBL" id="KAA9004872.1"/>
    </source>
</evidence>
<dbReference type="EMBL" id="VYKK01000012">
    <property type="protein sequence ID" value="KAA9004872.1"/>
    <property type="molecule type" value="Genomic_DNA"/>
</dbReference>
<comment type="caution">
    <text evidence="3">The sequence shown here is derived from an EMBL/GenBank/DDBJ whole genome shotgun (WGS) entry which is preliminary data.</text>
</comment>
<evidence type="ECO:0000256" key="1">
    <source>
        <dbReference type="SAM" id="Coils"/>
    </source>
</evidence>
<name>A0A5J5GAN3_9BACL</name>
<keyword evidence="4" id="KW-1185">Reference proteome</keyword>
<dbReference type="InterPro" id="IPR023825">
    <property type="entry name" value="CRISPR-assoc_RAMP_BGP1436"/>
</dbReference>
<keyword evidence="1" id="KW-0175">Coiled coil</keyword>
<feature type="coiled-coil region" evidence="1">
    <location>
        <begin position="279"/>
        <end position="306"/>
    </location>
</feature>
<dbReference type="OrthoDB" id="5362408at2"/>
<accession>A0A5J5GAN3</accession>
<organism evidence="3 4">
    <name type="scientific">Paenibacillus spiritus</name>
    <dbReference type="NCBI Taxonomy" id="2496557"/>
    <lineage>
        <taxon>Bacteria</taxon>
        <taxon>Bacillati</taxon>
        <taxon>Bacillota</taxon>
        <taxon>Bacilli</taxon>
        <taxon>Bacillales</taxon>
        <taxon>Paenibacillaceae</taxon>
        <taxon>Paenibacillus</taxon>
    </lineage>
</organism>
<proteinExistence type="predicted"/>
<dbReference type="Proteomes" id="UP000367750">
    <property type="component" value="Unassembled WGS sequence"/>
</dbReference>
<protein>
    <submittedName>
        <fullName evidence="3">TIGR03986 family CRISPR-associated RAMP protein</fullName>
    </submittedName>
</protein>
<sequence>MRDALSSGEGGSLMNSGHDKKKSAIEITLPYDFIPLPGNGGSAEYYYPYSRYKGTSAPPRHDLARKEQFSGYLSYRINPHSPLALELREIRDNAGKATYWLSGSQIRGKLRSNVELLSASYPEFVDDSEMLYRKINSGDRYKELLGIKGELKLEQVVHAGYLHRDEDGSYYVTPAVSIGEYNFASIKELEIVQMQNGSMNDEELLFDWKATTSKGTKIMDQMTEYASKIKKLDEWITHEKRQRNFKEHGLADKVQKVFMDFSFTKISGKVSGRKTDNDMYEINNLEEDLRRRLKQLKGELKEYSYEDLFEKMVERWALKLQMHLIYLDKNKPLDKTNKAGFKKTNNTPYSKAVRYRLEGNKVTWVGHPSSPEKGTERGTLFNSTNASSKRNHYLIGIEREDAIKIKVPDNTIQSYKRAFERIRVGKTKKPPFYDLFTPGKIEEPIVVFYQTISTEDGDETVSAIGRTPYFRIPYDHQIRELLGPKNQNKVDYASALFGYTSSNRKLKSGEETEIDSYKSRLRFTPVRLYGEIPPNDIKSFLLATPQASAGAMYLKPNRRRRASTYEEKFNEPSPQLRGSKYYHVLDKPFEYSSNKKRAEDSDNMISQRYVYDPAKSPFYFEGKIHFTNVTEAELGLLLLAMDISQLPSIGQYSPGGNSFYELIGGAKPYGYGKVMFTVGAIELERKETDFDSLINNPYETNKATPSTFVNAFLNGMGGDTWLKRIHMDQYVQSKMEKDFKNLSQSRGNTPHINWSNMDEMRKKVDNKTSGGGYPDSWILKS</sequence>
<dbReference type="NCBIfam" id="TIGR03986">
    <property type="entry name" value="TIGR03986 family CRISPR-associated RAMP protein"/>
    <property type="match status" value="1"/>
</dbReference>
<gene>
    <name evidence="3" type="ORF">F4V43_09575</name>
</gene>
<evidence type="ECO:0000256" key="2">
    <source>
        <dbReference type="SAM" id="MobiDB-lite"/>
    </source>
</evidence>
<dbReference type="AlphaFoldDB" id="A0A5J5GAN3"/>